<dbReference type="EMBL" id="JACHVB010000012">
    <property type="protein sequence ID" value="MBC2593085.1"/>
    <property type="molecule type" value="Genomic_DNA"/>
</dbReference>
<dbReference type="InterPro" id="IPR004167">
    <property type="entry name" value="PSBD"/>
</dbReference>
<keyword evidence="7 11" id="KW-0808">Transferase</keyword>
<dbReference type="GO" id="GO:0033512">
    <property type="term" value="P:L-lysine catabolic process to acetyl-CoA via saccharopine"/>
    <property type="evidence" value="ECO:0007669"/>
    <property type="project" value="UniProtKB-UniRule"/>
</dbReference>
<evidence type="ECO:0000256" key="4">
    <source>
        <dbReference type="ARBA" id="ARBA00012945"/>
    </source>
</evidence>
<keyword evidence="16" id="KW-1185">Reference proteome</keyword>
<evidence type="ECO:0000256" key="1">
    <source>
        <dbReference type="ARBA" id="ARBA00004052"/>
    </source>
</evidence>
<dbReference type="PANTHER" id="PTHR43416">
    <property type="entry name" value="DIHYDROLIPOYLLYSINE-RESIDUE SUCCINYLTRANSFERASE COMPONENT OF 2-OXOGLUTARATE DEHYDROGENASE COMPLEX, MITOCHONDRIAL-RELATED"/>
    <property type="match status" value="1"/>
</dbReference>
<dbReference type="InterPro" id="IPR001078">
    <property type="entry name" value="2-oxoacid_DH_actylTfrase"/>
</dbReference>
<dbReference type="SUPFAM" id="SSF52777">
    <property type="entry name" value="CoA-dependent acyltransferases"/>
    <property type="match status" value="1"/>
</dbReference>
<dbReference type="AlphaFoldDB" id="A0A842H9V9"/>
<comment type="pathway">
    <text evidence="2 11">Amino-acid degradation; L-lysine degradation via saccharopine pathway; glutaryl-CoA from L-lysine: step 6/6.</text>
</comment>
<dbReference type="NCBIfam" id="TIGR01347">
    <property type="entry name" value="sucB"/>
    <property type="match status" value="1"/>
</dbReference>
<dbReference type="Proteomes" id="UP000546464">
    <property type="component" value="Unassembled WGS sequence"/>
</dbReference>
<dbReference type="CDD" id="cd06849">
    <property type="entry name" value="lipoyl_domain"/>
    <property type="match status" value="1"/>
</dbReference>
<evidence type="ECO:0000256" key="10">
    <source>
        <dbReference type="ARBA" id="ARBA00052761"/>
    </source>
</evidence>
<feature type="region of interest" description="Disordered" evidence="12">
    <location>
        <begin position="74"/>
        <end position="201"/>
    </location>
</feature>
<dbReference type="RefSeq" id="WP_185674083.1">
    <property type="nucleotide sequence ID" value="NZ_JACHVB010000012.1"/>
</dbReference>
<dbReference type="SUPFAM" id="SSF47005">
    <property type="entry name" value="Peripheral subunit-binding domain of 2-oxo acid dehydrogenase complex"/>
    <property type="match status" value="1"/>
</dbReference>
<evidence type="ECO:0000256" key="3">
    <source>
        <dbReference type="ARBA" id="ARBA00007317"/>
    </source>
</evidence>
<dbReference type="Pfam" id="PF00198">
    <property type="entry name" value="2-oxoacid_dh"/>
    <property type="match status" value="1"/>
</dbReference>
<dbReference type="InterPro" id="IPR000089">
    <property type="entry name" value="Biotin_lipoyl"/>
</dbReference>
<evidence type="ECO:0000256" key="9">
    <source>
        <dbReference type="ARBA" id="ARBA00023315"/>
    </source>
</evidence>
<evidence type="ECO:0000259" key="14">
    <source>
        <dbReference type="PROSITE" id="PS51826"/>
    </source>
</evidence>
<feature type="compositionally biased region" description="Basic and acidic residues" evidence="12">
    <location>
        <begin position="150"/>
        <end position="168"/>
    </location>
</feature>
<name>A0A842H9V9_9BACT</name>
<dbReference type="InterPro" id="IPR006255">
    <property type="entry name" value="SucB"/>
</dbReference>
<dbReference type="InterPro" id="IPR023213">
    <property type="entry name" value="CAT-like_dom_sf"/>
</dbReference>
<organism evidence="15 16">
    <name type="scientific">Ruficoccus amylovorans</name>
    <dbReference type="NCBI Taxonomy" id="1804625"/>
    <lineage>
        <taxon>Bacteria</taxon>
        <taxon>Pseudomonadati</taxon>
        <taxon>Verrucomicrobiota</taxon>
        <taxon>Opitutia</taxon>
        <taxon>Puniceicoccales</taxon>
        <taxon>Cerasicoccaceae</taxon>
        <taxon>Ruficoccus</taxon>
    </lineage>
</organism>
<keyword evidence="8 11" id="KW-0450">Lipoyl</keyword>
<evidence type="ECO:0000256" key="12">
    <source>
        <dbReference type="SAM" id="MobiDB-lite"/>
    </source>
</evidence>
<dbReference type="Gene3D" id="3.30.559.10">
    <property type="entry name" value="Chloramphenicol acetyltransferase-like domain"/>
    <property type="match status" value="1"/>
</dbReference>
<keyword evidence="6 11" id="KW-0816">Tricarboxylic acid cycle</keyword>
<evidence type="ECO:0000256" key="11">
    <source>
        <dbReference type="RuleBase" id="RU361138"/>
    </source>
</evidence>
<dbReference type="PROSITE" id="PS51826">
    <property type="entry name" value="PSBD"/>
    <property type="match status" value="1"/>
</dbReference>
<evidence type="ECO:0000256" key="5">
    <source>
        <dbReference type="ARBA" id="ARBA00019511"/>
    </source>
</evidence>
<comment type="similarity">
    <text evidence="3 11">Belongs to the 2-oxoacid dehydrogenase family.</text>
</comment>
<dbReference type="Gene3D" id="4.10.320.10">
    <property type="entry name" value="E3-binding domain"/>
    <property type="match status" value="1"/>
</dbReference>
<dbReference type="Pfam" id="PF00364">
    <property type="entry name" value="Biotin_lipoyl"/>
    <property type="match status" value="1"/>
</dbReference>
<accession>A0A842H9V9</accession>
<protein>
    <recommendedName>
        <fullName evidence="5 11">Dihydrolipoyllysine-residue succinyltransferase component of 2-oxoglutarate dehydrogenase complex</fullName>
        <ecNumber evidence="4 11">2.3.1.61</ecNumber>
    </recommendedName>
    <alternativeName>
        <fullName evidence="11">2-oxoglutarate dehydrogenase complex component E2</fullName>
    </alternativeName>
</protein>
<gene>
    <name evidence="15" type="primary">odhB</name>
    <name evidence="15" type="ORF">H5P28_02310</name>
</gene>
<comment type="cofactor">
    <cofactor evidence="11">
        <name>(R)-lipoate</name>
        <dbReference type="ChEBI" id="CHEBI:83088"/>
    </cofactor>
    <text evidence="11">Binds 1 lipoyl cofactor covalently.</text>
</comment>
<evidence type="ECO:0000259" key="13">
    <source>
        <dbReference type="PROSITE" id="PS50968"/>
    </source>
</evidence>
<sequence>MATEVKVPSLGESITSGILASWHVNDGDYVAKDQLLYELETDKITSEGMAEAAGVISLKVAEGDEVEIGATVAEIDESAKKPASAPEAAEQKEEAPAKTESKPEEKPAPAKEEPAPASAPSGKAKDLPPSPAVRRIASETGIDPAQVEGTGKDGRVTKGDMLRAETRPATKPAASAPAPAAKAPTSAAGQEGRVTRKKMSPLRKKIAERLVAATQEAALLTTFNEVDMSRVMGLRKKHQDAFVAQHGIKLGFMSFFVKAVVHALQAVPQINTQLDGDVLLQNHFYDVGVAVGTEKGLVVPVVRDCDKKSFAQIEQDIADYAQAARNGKLTIDDLQGGVFTISNGGIYGSMLSTPILNMPQSGILGLHNIQQRAVVVNGEIVARPMMYLAMSYDHRVVDGKEAVTFLVKIKEAIEDPDRLLFGI</sequence>
<dbReference type="GO" id="GO:0006099">
    <property type="term" value="P:tricarboxylic acid cycle"/>
    <property type="evidence" value="ECO:0007669"/>
    <property type="project" value="UniProtKB-UniRule"/>
</dbReference>
<evidence type="ECO:0000256" key="7">
    <source>
        <dbReference type="ARBA" id="ARBA00022679"/>
    </source>
</evidence>
<evidence type="ECO:0000313" key="16">
    <source>
        <dbReference type="Proteomes" id="UP000546464"/>
    </source>
</evidence>
<dbReference type="GO" id="GO:0045252">
    <property type="term" value="C:oxoglutarate dehydrogenase complex"/>
    <property type="evidence" value="ECO:0007669"/>
    <property type="project" value="UniProtKB-UniRule"/>
</dbReference>
<evidence type="ECO:0000313" key="15">
    <source>
        <dbReference type="EMBL" id="MBC2593085.1"/>
    </source>
</evidence>
<dbReference type="FunFam" id="3.30.559.10:FF:000007">
    <property type="entry name" value="Dihydrolipoamide acetyltransferase component of pyruvate dehydrogenase complex"/>
    <property type="match status" value="1"/>
</dbReference>
<dbReference type="Gene3D" id="2.40.50.100">
    <property type="match status" value="1"/>
</dbReference>
<dbReference type="PANTHER" id="PTHR43416:SF5">
    <property type="entry name" value="DIHYDROLIPOYLLYSINE-RESIDUE SUCCINYLTRANSFERASE COMPONENT OF 2-OXOGLUTARATE DEHYDROGENASE COMPLEX, MITOCHONDRIAL"/>
    <property type="match status" value="1"/>
</dbReference>
<dbReference type="GO" id="GO:0004149">
    <property type="term" value="F:dihydrolipoyllysine-residue succinyltransferase activity"/>
    <property type="evidence" value="ECO:0007669"/>
    <property type="project" value="UniProtKB-UniRule"/>
</dbReference>
<dbReference type="NCBIfam" id="NF004309">
    <property type="entry name" value="PRK05704.1"/>
    <property type="match status" value="1"/>
</dbReference>
<dbReference type="Pfam" id="PF02817">
    <property type="entry name" value="E3_binding"/>
    <property type="match status" value="1"/>
</dbReference>
<feature type="domain" description="Peripheral subunit-binding (PSBD)" evidence="14">
    <location>
        <begin position="128"/>
        <end position="165"/>
    </location>
</feature>
<dbReference type="InterPro" id="IPR036625">
    <property type="entry name" value="E3-bd_dom_sf"/>
</dbReference>
<evidence type="ECO:0000256" key="2">
    <source>
        <dbReference type="ARBA" id="ARBA00005145"/>
    </source>
</evidence>
<dbReference type="SUPFAM" id="SSF51230">
    <property type="entry name" value="Single hybrid motif"/>
    <property type="match status" value="1"/>
</dbReference>
<feature type="domain" description="Lipoyl-binding" evidence="13">
    <location>
        <begin position="2"/>
        <end position="76"/>
    </location>
</feature>
<dbReference type="GO" id="GO:0005829">
    <property type="term" value="C:cytosol"/>
    <property type="evidence" value="ECO:0007669"/>
    <property type="project" value="TreeGrafter"/>
</dbReference>
<comment type="catalytic activity">
    <reaction evidence="10 11">
        <text>N(6)-[(R)-dihydrolipoyl]-L-lysyl-[protein] + succinyl-CoA = N(6)-[(R)-S(8)-succinyldihydrolipoyl]-L-lysyl-[protein] + CoA</text>
        <dbReference type="Rhea" id="RHEA:15213"/>
        <dbReference type="Rhea" id="RHEA-COMP:10475"/>
        <dbReference type="Rhea" id="RHEA-COMP:20092"/>
        <dbReference type="ChEBI" id="CHEBI:57287"/>
        <dbReference type="ChEBI" id="CHEBI:57292"/>
        <dbReference type="ChEBI" id="CHEBI:83100"/>
        <dbReference type="ChEBI" id="CHEBI:83120"/>
        <dbReference type="EC" id="2.3.1.61"/>
    </reaction>
</comment>
<dbReference type="UniPathway" id="UPA00868">
    <property type="reaction ID" value="UER00840"/>
</dbReference>
<evidence type="ECO:0000256" key="8">
    <source>
        <dbReference type="ARBA" id="ARBA00022823"/>
    </source>
</evidence>
<dbReference type="InterPro" id="IPR050537">
    <property type="entry name" value="2-oxoacid_dehydrogenase"/>
</dbReference>
<feature type="compositionally biased region" description="Low complexity" evidence="12">
    <location>
        <begin position="169"/>
        <end position="188"/>
    </location>
</feature>
<comment type="function">
    <text evidence="1 11">E2 component of the 2-oxoglutarate dehydrogenase (OGDH) complex which catalyzes the second step in the conversion of 2-oxoglutarate to succinyl-CoA and CO(2).</text>
</comment>
<dbReference type="PROSITE" id="PS50968">
    <property type="entry name" value="BIOTINYL_LIPOYL"/>
    <property type="match status" value="1"/>
</dbReference>
<comment type="caution">
    <text evidence="15">The sequence shown here is derived from an EMBL/GenBank/DDBJ whole genome shotgun (WGS) entry which is preliminary data.</text>
</comment>
<evidence type="ECO:0000256" key="6">
    <source>
        <dbReference type="ARBA" id="ARBA00022532"/>
    </source>
</evidence>
<keyword evidence="9 11" id="KW-0012">Acyltransferase</keyword>
<feature type="compositionally biased region" description="Basic and acidic residues" evidence="12">
    <location>
        <begin position="89"/>
        <end position="114"/>
    </location>
</feature>
<proteinExistence type="inferred from homology"/>
<dbReference type="EC" id="2.3.1.61" evidence="4 11"/>
<dbReference type="InterPro" id="IPR011053">
    <property type="entry name" value="Single_hybrid_motif"/>
</dbReference>
<reference evidence="15 16" key="1">
    <citation type="submission" date="2020-07" db="EMBL/GenBank/DDBJ databases">
        <authorList>
            <person name="Feng X."/>
        </authorList>
    </citation>
    <scope>NUCLEOTIDE SEQUENCE [LARGE SCALE GENOMIC DNA]</scope>
    <source>
        <strain evidence="15 16">JCM31066</strain>
    </source>
</reference>